<keyword evidence="2" id="KW-1185">Reference proteome</keyword>
<accession>A0AC61RMK7</accession>
<reference evidence="1" key="1">
    <citation type="submission" date="2019-04" db="EMBL/GenBank/DDBJ databases">
        <title>Microbes associate with the intestines of laboratory mice.</title>
        <authorList>
            <person name="Navarre W."/>
            <person name="Wong E."/>
            <person name="Huang K."/>
            <person name="Tropini C."/>
            <person name="Ng K."/>
            <person name="Yu B."/>
        </authorList>
    </citation>
    <scope>NUCLEOTIDE SEQUENCE</scope>
    <source>
        <strain evidence="1">NM04_E33</strain>
    </source>
</reference>
<comment type="caution">
    <text evidence="1">The sequence shown here is derived from an EMBL/GenBank/DDBJ whole genome shotgun (WGS) entry which is preliminary data.</text>
</comment>
<gene>
    <name evidence="1" type="ORF">E5331_01300</name>
</gene>
<dbReference type="Proteomes" id="UP000306319">
    <property type="component" value="Unassembled WGS sequence"/>
</dbReference>
<name>A0AC61RMK7_9BACT</name>
<evidence type="ECO:0000313" key="1">
    <source>
        <dbReference type="EMBL" id="TGY81046.1"/>
    </source>
</evidence>
<proteinExistence type="predicted"/>
<evidence type="ECO:0000313" key="2">
    <source>
        <dbReference type="Proteomes" id="UP000306319"/>
    </source>
</evidence>
<protein>
    <submittedName>
        <fullName evidence="1">Uncharacterized protein</fullName>
    </submittedName>
</protein>
<sequence length="251" mass="28440">MAHNPKQSTCDGVAEGHIETTVGMTGKHDKSLVEESLNIFILIEHEFFIGIETGELENLKDTYTTFTKAIVMLFHGSHNKSEVHSALIVAEDHLTVILEDSTHLDDSFLRFVERAIKFIKRYIDRIGEWVRNNPRNDGETAIVSATVLGESISVEEVSSIQWEGKFTEIVELVSALLISGNVSTETDAEFIRGFFNLMGIRKTLNDYYKALKKIEEKHPKTDDNPGRCVLLARLLRDTEKEWQNRYLGKAA</sequence>
<dbReference type="EMBL" id="SRYB01000001">
    <property type="protein sequence ID" value="TGY81046.1"/>
    <property type="molecule type" value="Genomic_DNA"/>
</dbReference>
<organism evidence="1 2">
    <name type="scientific">Lepagella muris</name>
    <dbReference type="NCBI Taxonomy" id="3032870"/>
    <lineage>
        <taxon>Bacteria</taxon>
        <taxon>Pseudomonadati</taxon>
        <taxon>Bacteroidota</taxon>
        <taxon>Bacteroidia</taxon>
        <taxon>Bacteroidales</taxon>
        <taxon>Muribaculaceae</taxon>
        <taxon>Lepagella</taxon>
    </lineage>
</organism>